<name>A0A975A238_9BACT</name>
<dbReference type="EMBL" id="CP070608">
    <property type="protein sequence ID" value="QSE99069.1"/>
    <property type="molecule type" value="Genomic_DNA"/>
</dbReference>
<protein>
    <submittedName>
        <fullName evidence="1">Acyloxyacyl hydrolase</fullName>
    </submittedName>
</protein>
<dbReference type="Pfam" id="PF09411">
    <property type="entry name" value="PagL"/>
    <property type="match status" value="1"/>
</dbReference>
<dbReference type="InterPro" id="IPR018550">
    <property type="entry name" value="Lipid-A_deacylase-rel"/>
</dbReference>
<reference evidence="1" key="1">
    <citation type="submission" date="2021-02" db="EMBL/GenBank/DDBJ databases">
        <title>Fulvivirga sp. S481 isolated from sea water.</title>
        <authorList>
            <person name="Bae S.S."/>
            <person name="Baek K."/>
        </authorList>
    </citation>
    <scope>NUCLEOTIDE SEQUENCE</scope>
    <source>
        <strain evidence="1">S481</strain>
    </source>
</reference>
<sequence>MRKTLFTLLILLAGFNGFSQDGEGVNRSIGLEVFRGFIYEHKPQITHLITDHPMGFRVVYNRHSHGNEAWQQRYNFPDGGLTFIYMDYRDARLGKTLALLPHFNFYLRGKREAKSQFQFKAGFGAGYTTEKYDRETNNQNNVISTDLTGAVLFQFAHQYQLSERLALNSSLSVTHFSNGAIKKPNSGINIFGANVGLHYTFDYQRRAFNYMEEPKLENRPIGYSVILIGGAHESLKIGAGTKPFFVLTGIVDKKVNHKSRFGAGLELFYSESLKEEIKYDDEVDPDTDFKRVGLVLSHEMMVNEFSIMMQAGYYVYDPYKAFQPVYVRLKLRRYFGDHIFGSIGVKSHSAKAEAMEFAIGYRIK</sequence>
<keyword evidence="2" id="KW-1185">Reference proteome</keyword>
<keyword evidence="1" id="KW-0378">Hydrolase</keyword>
<organism evidence="1 2">
    <name type="scientific">Fulvivirga lutea</name>
    <dbReference type="NCBI Taxonomy" id="2810512"/>
    <lineage>
        <taxon>Bacteria</taxon>
        <taxon>Pseudomonadati</taxon>
        <taxon>Bacteroidota</taxon>
        <taxon>Cytophagia</taxon>
        <taxon>Cytophagales</taxon>
        <taxon>Fulvivirgaceae</taxon>
        <taxon>Fulvivirga</taxon>
    </lineage>
</organism>
<dbReference type="KEGG" id="fuv:JR347_08275"/>
<evidence type="ECO:0000313" key="1">
    <source>
        <dbReference type="EMBL" id="QSE99069.1"/>
    </source>
</evidence>
<dbReference type="Gene3D" id="2.40.160.20">
    <property type="match status" value="1"/>
</dbReference>
<accession>A0A975A238</accession>
<dbReference type="RefSeq" id="WP_205723580.1">
    <property type="nucleotide sequence ID" value="NZ_CP070608.1"/>
</dbReference>
<evidence type="ECO:0000313" key="2">
    <source>
        <dbReference type="Proteomes" id="UP000662783"/>
    </source>
</evidence>
<dbReference type="GO" id="GO:0016787">
    <property type="term" value="F:hydrolase activity"/>
    <property type="evidence" value="ECO:0007669"/>
    <property type="project" value="UniProtKB-KW"/>
</dbReference>
<dbReference type="Proteomes" id="UP000662783">
    <property type="component" value="Chromosome"/>
</dbReference>
<dbReference type="AlphaFoldDB" id="A0A975A238"/>
<gene>
    <name evidence="1" type="ORF">JR347_08275</name>
</gene>
<proteinExistence type="predicted"/>